<sequence length="123" mass="14667">MYQKKTPVQLDCGLQFFKELLNGKWKLMLVYYISQNLKRPSELQRKIPNADRRVMDKQLQELVLHGFINKKTFHTKVPKVEYELTELGEKLLPLILTIEQWGEENRLVLNKAMEKDPKFEHVV</sequence>
<gene>
    <name evidence="5" type="ORF">J2T04_004071</name>
</gene>
<evidence type="ECO:0000313" key="6">
    <source>
        <dbReference type="Proteomes" id="UP001235513"/>
    </source>
</evidence>
<keyword evidence="6" id="KW-1185">Reference proteome</keyword>
<reference evidence="5 6" key="1">
    <citation type="submission" date="2023-07" db="EMBL/GenBank/DDBJ databases">
        <title>Sorghum-associated microbial communities from plants grown in Nebraska, USA.</title>
        <authorList>
            <person name="Schachtman D."/>
        </authorList>
    </citation>
    <scope>NUCLEOTIDE SEQUENCE [LARGE SCALE GENOMIC DNA]</scope>
    <source>
        <strain evidence="5 6">CC351</strain>
    </source>
</reference>
<evidence type="ECO:0000313" key="5">
    <source>
        <dbReference type="EMBL" id="MDP9962143.1"/>
    </source>
</evidence>
<dbReference type="Proteomes" id="UP001235513">
    <property type="component" value="Unassembled WGS sequence"/>
</dbReference>
<dbReference type="SUPFAM" id="SSF46785">
    <property type="entry name" value="Winged helix' DNA-binding domain"/>
    <property type="match status" value="1"/>
</dbReference>
<dbReference type="InterPro" id="IPR036390">
    <property type="entry name" value="WH_DNA-bd_sf"/>
</dbReference>
<proteinExistence type="predicted"/>
<dbReference type="PROSITE" id="PS51118">
    <property type="entry name" value="HTH_HXLR"/>
    <property type="match status" value="1"/>
</dbReference>
<dbReference type="EMBL" id="JAUSRL010000010">
    <property type="protein sequence ID" value="MDP9962143.1"/>
    <property type="molecule type" value="Genomic_DNA"/>
</dbReference>
<keyword evidence="2 5" id="KW-0238">DNA-binding</keyword>
<dbReference type="InterPro" id="IPR036388">
    <property type="entry name" value="WH-like_DNA-bd_sf"/>
</dbReference>
<dbReference type="Pfam" id="PF01638">
    <property type="entry name" value="HxlR"/>
    <property type="match status" value="1"/>
</dbReference>
<organism evidence="5 6">
    <name type="scientific">Chryseobacterium lathyri</name>
    <dbReference type="NCBI Taxonomy" id="395933"/>
    <lineage>
        <taxon>Bacteria</taxon>
        <taxon>Pseudomonadati</taxon>
        <taxon>Bacteroidota</taxon>
        <taxon>Flavobacteriia</taxon>
        <taxon>Flavobacteriales</taxon>
        <taxon>Weeksellaceae</taxon>
        <taxon>Chryseobacterium group</taxon>
        <taxon>Chryseobacterium</taxon>
    </lineage>
</organism>
<dbReference type="GO" id="GO:0003677">
    <property type="term" value="F:DNA binding"/>
    <property type="evidence" value="ECO:0007669"/>
    <property type="project" value="UniProtKB-KW"/>
</dbReference>
<dbReference type="RefSeq" id="WP_293943929.1">
    <property type="nucleotide sequence ID" value="NZ_JAUSRL010000010.1"/>
</dbReference>
<accession>A0ABT9SSA5</accession>
<dbReference type="InterPro" id="IPR002577">
    <property type="entry name" value="HTH_HxlR"/>
</dbReference>
<protein>
    <submittedName>
        <fullName evidence="5">DNA-binding HxlR family transcriptional regulator</fullName>
    </submittedName>
</protein>
<dbReference type="PANTHER" id="PTHR33204">
    <property type="entry name" value="TRANSCRIPTIONAL REGULATOR, MARR FAMILY"/>
    <property type="match status" value="1"/>
</dbReference>
<keyword evidence="1" id="KW-0805">Transcription regulation</keyword>
<comment type="caution">
    <text evidence="5">The sequence shown here is derived from an EMBL/GenBank/DDBJ whole genome shotgun (WGS) entry which is preliminary data.</text>
</comment>
<evidence type="ECO:0000256" key="1">
    <source>
        <dbReference type="ARBA" id="ARBA00023015"/>
    </source>
</evidence>
<keyword evidence="3" id="KW-0804">Transcription</keyword>
<evidence type="ECO:0000259" key="4">
    <source>
        <dbReference type="PROSITE" id="PS51118"/>
    </source>
</evidence>
<evidence type="ECO:0000256" key="3">
    <source>
        <dbReference type="ARBA" id="ARBA00023163"/>
    </source>
</evidence>
<dbReference type="PANTHER" id="PTHR33204:SF29">
    <property type="entry name" value="TRANSCRIPTIONAL REGULATOR"/>
    <property type="match status" value="1"/>
</dbReference>
<dbReference type="Gene3D" id="1.10.10.10">
    <property type="entry name" value="Winged helix-like DNA-binding domain superfamily/Winged helix DNA-binding domain"/>
    <property type="match status" value="1"/>
</dbReference>
<evidence type="ECO:0000256" key="2">
    <source>
        <dbReference type="ARBA" id="ARBA00023125"/>
    </source>
</evidence>
<feature type="domain" description="HTH hxlR-type" evidence="4">
    <location>
        <begin position="12"/>
        <end position="110"/>
    </location>
</feature>
<name>A0ABT9SSA5_9FLAO</name>